<organism evidence="2 3">
    <name type="scientific">Coprinellus micaceus</name>
    <name type="common">Glistening ink-cap mushroom</name>
    <name type="synonym">Coprinus micaceus</name>
    <dbReference type="NCBI Taxonomy" id="71717"/>
    <lineage>
        <taxon>Eukaryota</taxon>
        <taxon>Fungi</taxon>
        <taxon>Dikarya</taxon>
        <taxon>Basidiomycota</taxon>
        <taxon>Agaricomycotina</taxon>
        <taxon>Agaricomycetes</taxon>
        <taxon>Agaricomycetidae</taxon>
        <taxon>Agaricales</taxon>
        <taxon>Agaricineae</taxon>
        <taxon>Psathyrellaceae</taxon>
        <taxon>Coprinellus</taxon>
    </lineage>
</organism>
<name>A0A4Y7SYC4_COPMI</name>
<evidence type="ECO:0000313" key="2">
    <source>
        <dbReference type="EMBL" id="TEB26867.1"/>
    </source>
</evidence>
<feature type="compositionally biased region" description="Basic and acidic residues" evidence="1">
    <location>
        <begin position="180"/>
        <end position="189"/>
    </location>
</feature>
<comment type="caution">
    <text evidence="2">The sequence shown here is derived from an EMBL/GenBank/DDBJ whole genome shotgun (WGS) entry which is preliminary data.</text>
</comment>
<dbReference type="Proteomes" id="UP000298030">
    <property type="component" value="Unassembled WGS sequence"/>
</dbReference>
<accession>A0A4Y7SYC4</accession>
<gene>
    <name evidence="2" type="ORF">FA13DRAFT_1737075</name>
</gene>
<proteinExistence type="predicted"/>
<feature type="compositionally biased region" description="Low complexity" evidence="1">
    <location>
        <begin position="26"/>
        <end position="48"/>
    </location>
</feature>
<keyword evidence="3" id="KW-1185">Reference proteome</keyword>
<dbReference type="EMBL" id="QPFP01000045">
    <property type="protein sequence ID" value="TEB26867.1"/>
    <property type="molecule type" value="Genomic_DNA"/>
</dbReference>
<dbReference type="OrthoDB" id="10649817at2759"/>
<evidence type="ECO:0000313" key="3">
    <source>
        <dbReference type="Proteomes" id="UP000298030"/>
    </source>
</evidence>
<evidence type="ECO:0000256" key="1">
    <source>
        <dbReference type="SAM" id="MobiDB-lite"/>
    </source>
</evidence>
<reference evidence="2 3" key="1">
    <citation type="journal article" date="2019" name="Nat. Ecol. Evol.">
        <title>Megaphylogeny resolves global patterns of mushroom evolution.</title>
        <authorList>
            <person name="Varga T."/>
            <person name="Krizsan K."/>
            <person name="Foldi C."/>
            <person name="Dima B."/>
            <person name="Sanchez-Garcia M."/>
            <person name="Sanchez-Ramirez S."/>
            <person name="Szollosi G.J."/>
            <person name="Szarkandi J.G."/>
            <person name="Papp V."/>
            <person name="Albert L."/>
            <person name="Andreopoulos W."/>
            <person name="Angelini C."/>
            <person name="Antonin V."/>
            <person name="Barry K.W."/>
            <person name="Bougher N.L."/>
            <person name="Buchanan P."/>
            <person name="Buyck B."/>
            <person name="Bense V."/>
            <person name="Catcheside P."/>
            <person name="Chovatia M."/>
            <person name="Cooper J."/>
            <person name="Damon W."/>
            <person name="Desjardin D."/>
            <person name="Finy P."/>
            <person name="Geml J."/>
            <person name="Haridas S."/>
            <person name="Hughes K."/>
            <person name="Justo A."/>
            <person name="Karasinski D."/>
            <person name="Kautmanova I."/>
            <person name="Kiss B."/>
            <person name="Kocsube S."/>
            <person name="Kotiranta H."/>
            <person name="LaButti K.M."/>
            <person name="Lechner B.E."/>
            <person name="Liimatainen K."/>
            <person name="Lipzen A."/>
            <person name="Lukacs Z."/>
            <person name="Mihaltcheva S."/>
            <person name="Morgado L.N."/>
            <person name="Niskanen T."/>
            <person name="Noordeloos M.E."/>
            <person name="Ohm R.A."/>
            <person name="Ortiz-Santana B."/>
            <person name="Ovrebo C."/>
            <person name="Racz N."/>
            <person name="Riley R."/>
            <person name="Savchenko A."/>
            <person name="Shiryaev A."/>
            <person name="Soop K."/>
            <person name="Spirin V."/>
            <person name="Szebenyi C."/>
            <person name="Tomsovsky M."/>
            <person name="Tulloss R.E."/>
            <person name="Uehling J."/>
            <person name="Grigoriev I.V."/>
            <person name="Vagvolgyi C."/>
            <person name="Papp T."/>
            <person name="Martin F.M."/>
            <person name="Miettinen O."/>
            <person name="Hibbett D.S."/>
            <person name="Nagy L.G."/>
        </authorList>
    </citation>
    <scope>NUCLEOTIDE SEQUENCE [LARGE SCALE GENOMIC DNA]</scope>
    <source>
        <strain evidence="2 3">FP101781</strain>
    </source>
</reference>
<feature type="compositionally biased region" description="Polar residues" evidence="1">
    <location>
        <begin position="1"/>
        <end position="14"/>
    </location>
</feature>
<dbReference type="AlphaFoldDB" id="A0A4Y7SYC4"/>
<sequence>MSGRQTRSKSSSPQGGDLISARRSARATVRVSPYPSPSSSRTSPSPSSLGLAENWAESPLTSPDSSPAAASKRGEKRRGGLRQVSSGLDSDGVHSDGSPSTASKAPSPEEEAGPSSTSLDPPRTSSATPSPSPPPSQAPSPVSSRFITRRVTRSCAGNVELDSLQDSLPSCSRRASPKSRNLDPPKDEPEPLEWTEEVEKVKAILPHLPSNPQPWRALDPGLMKYLMLCEEVRVEREGPKRQYSKLVKSPSPVITSLSPRLRRRYEATPVPISTH</sequence>
<protein>
    <submittedName>
        <fullName evidence="2">Uncharacterized protein</fullName>
    </submittedName>
</protein>
<feature type="region of interest" description="Disordered" evidence="1">
    <location>
        <begin position="1"/>
        <end position="191"/>
    </location>
</feature>